<evidence type="ECO:0000256" key="2">
    <source>
        <dbReference type="ARBA" id="ARBA00022737"/>
    </source>
</evidence>
<feature type="region of interest" description="Disordered" evidence="4">
    <location>
        <begin position="1"/>
        <end position="70"/>
    </location>
</feature>
<dbReference type="SUPFAM" id="SSF50978">
    <property type="entry name" value="WD40 repeat-like"/>
    <property type="match status" value="1"/>
</dbReference>
<dbReference type="InterPro" id="IPR051858">
    <property type="entry name" value="WD_repeat_GAD-1"/>
</dbReference>
<dbReference type="AlphaFoldDB" id="F9WR44"/>
<keyword evidence="2" id="KW-0677">Repeat</keyword>
<protein>
    <submittedName>
        <fullName evidence="5">Uncharacterized protein</fullName>
    </submittedName>
</protein>
<dbReference type="Proteomes" id="UP000009027">
    <property type="component" value="Unassembled WGS sequence"/>
</dbReference>
<dbReference type="Gene3D" id="2.130.10.10">
    <property type="entry name" value="YVTN repeat-like/Quinoprotein amine dehydrogenase"/>
    <property type="match status" value="1"/>
</dbReference>
<dbReference type="PANTHER" id="PTHR16017:SF0">
    <property type="entry name" value="WD REPEAT-CONTAINING PROTEIN 70"/>
    <property type="match status" value="1"/>
</dbReference>
<name>F9WR44_TRYVY</name>
<dbReference type="SMART" id="SM00320">
    <property type="entry name" value="WD40"/>
    <property type="match status" value="3"/>
</dbReference>
<feature type="repeat" description="WD" evidence="3">
    <location>
        <begin position="199"/>
        <end position="232"/>
    </location>
</feature>
<evidence type="ECO:0000313" key="5">
    <source>
        <dbReference type="EMBL" id="CCD20028.1"/>
    </source>
</evidence>
<dbReference type="EMBL" id="CAEX01004703">
    <property type="protein sequence ID" value="CCD20028.1"/>
    <property type="molecule type" value="Genomic_DNA"/>
</dbReference>
<feature type="compositionally biased region" description="Acidic residues" evidence="4">
    <location>
        <begin position="1"/>
        <end position="13"/>
    </location>
</feature>
<gene>
    <name evidence="5" type="ORF">TvY486_0027890</name>
</gene>
<dbReference type="InterPro" id="IPR015943">
    <property type="entry name" value="WD40/YVTN_repeat-like_dom_sf"/>
</dbReference>
<feature type="repeat" description="WD" evidence="3">
    <location>
        <begin position="91"/>
        <end position="123"/>
    </location>
</feature>
<dbReference type="PANTHER" id="PTHR16017">
    <property type="entry name" value="GASTRULATION DEFECTIVE PROTEIN 1-RELATED"/>
    <property type="match status" value="1"/>
</dbReference>
<keyword evidence="1 3" id="KW-0853">WD repeat</keyword>
<evidence type="ECO:0000313" key="6">
    <source>
        <dbReference type="Proteomes" id="UP000009027"/>
    </source>
</evidence>
<reference evidence="5 6" key="1">
    <citation type="journal article" date="2012" name="Proc. Natl. Acad. Sci. U.S.A.">
        <title>Antigenic diversity is generated by distinct evolutionary mechanisms in African trypanosome species.</title>
        <authorList>
            <person name="Jackson A.P."/>
            <person name="Berry A."/>
            <person name="Aslett M."/>
            <person name="Allison H.C."/>
            <person name="Burton P."/>
            <person name="Vavrova-Anderson J."/>
            <person name="Brown R."/>
            <person name="Browne H."/>
            <person name="Corton N."/>
            <person name="Hauser H."/>
            <person name="Gamble J."/>
            <person name="Gilderthorp R."/>
            <person name="Marcello L."/>
            <person name="McQuillan J."/>
            <person name="Otto T.D."/>
            <person name="Quail M.A."/>
            <person name="Sanders M.J."/>
            <person name="van Tonder A."/>
            <person name="Ginger M.L."/>
            <person name="Field M.C."/>
            <person name="Barry J.D."/>
            <person name="Hertz-Fowler C."/>
            <person name="Berriman M."/>
        </authorList>
    </citation>
    <scope>NUCLEOTIDE SEQUENCE</scope>
    <source>
        <strain evidence="5 6">Y486</strain>
    </source>
</reference>
<dbReference type="VEuPathDB" id="TriTrypDB:TvY486_0027890"/>
<dbReference type="Pfam" id="PF00400">
    <property type="entry name" value="WD40"/>
    <property type="match status" value="2"/>
</dbReference>
<dbReference type="InterPro" id="IPR036322">
    <property type="entry name" value="WD40_repeat_dom_sf"/>
</dbReference>
<dbReference type="GO" id="GO:0035861">
    <property type="term" value="C:site of double-strand break"/>
    <property type="evidence" value="ECO:0007669"/>
    <property type="project" value="TreeGrafter"/>
</dbReference>
<organism evidence="5 6">
    <name type="scientific">Trypanosoma vivax (strain Y486)</name>
    <dbReference type="NCBI Taxonomy" id="1055687"/>
    <lineage>
        <taxon>Eukaryota</taxon>
        <taxon>Discoba</taxon>
        <taxon>Euglenozoa</taxon>
        <taxon>Kinetoplastea</taxon>
        <taxon>Metakinetoplastina</taxon>
        <taxon>Trypanosomatida</taxon>
        <taxon>Trypanosomatidae</taxon>
        <taxon>Trypanosoma</taxon>
        <taxon>Duttonella</taxon>
    </lineage>
</organism>
<sequence length="517" mass="54469">MSESDDDSYDPTEENVATAVDGFSHTFTDNPTNNCPSSPENSCSGPTSSLPEPGGNRTPVLPTPPTSSGMESDKIFLGLQLASPMGVDHHLSGMTGRVRSLCVNPKGSILCAGGDCGSVCMWDFAVPLAGHAVKPTRLLTPFPNRISGFQAVVSVHSSSDGSYFVACQDGDSPALISASGKQLGYCAMGERGIMDTVRCKGHRGPVTHSAPSQTVAQRFFTASQDGTARLWDAVSLDQSSVYAVKHGSGQLLENVVVESVAPLAGISNGSASVFATGGEDGRVQLWDARQRYRPGGAFAFLDLYSVNGVGDGAVARGVARDFSSPDGFPMERHVGGIVEPDLARPILCVRCGSIVRIIDMRSLSKTGVVVDLCPLLAGLPSATDTSPLAVCTSESFSKGLPSFLACTSRAGYKHVAGGHVVQFTYIEGEFKPSSSWRPRAAQDDVISLAVDVGQGQLFAGLQSGTVAARVKRTGADMERTVPNLQTWLGTRVARGEHAASRKRERVDALDNNWEVPF</sequence>
<feature type="compositionally biased region" description="Low complexity" evidence="4">
    <location>
        <begin position="30"/>
        <end position="46"/>
    </location>
</feature>
<dbReference type="InterPro" id="IPR001680">
    <property type="entry name" value="WD40_rpt"/>
</dbReference>
<dbReference type="GO" id="GO:0005634">
    <property type="term" value="C:nucleus"/>
    <property type="evidence" value="ECO:0007669"/>
    <property type="project" value="TreeGrafter"/>
</dbReference>
<evidence type="ECO:0000256" key="3">
    <source>
        <dbReference type="PROSITE-ProRule" id="PRU00221"/>
    </source>
</evidence>
<evidence type="ECO:0000256" key="4">
    <source>
        <dbReference type="SAM" id="MobiDB-lite"/>
    </source>
</evidence>
<proteinExistence type="predicted"/>
<evidence type="ECO:0000256" key="1">
    <source>
        <dbReference type="ARBA" id="ARBA00022574"/>
    </source>
</evidence>
<dbReference type="PROSITE" id="PS50082">
    <property type="entry name" value="WD_REPEATS_2"/>
    <property type="match status" value="2"/>
</dbReference>
<accession>F9WR44</accession>
<keyword evidence="6" id="KW-1185">Reference proteome</keyword>